<keyword evidence="1" id="KW-1133">Transmembrane helix</keyword>
<organism evidence="2 3">
    <name type="scientific">Pandoraea terrigena</name>
    <dbReference type="NCBI Taxonomy" id="2508292"/>
    <lineage>
        <taxon>Bacteria</taxon>
        <taxon>Pseudomonadati</taxon>
        <taxon>Pseudomonadota</taxon>
        <taxon>Betaproteobacteria</taxon>
        <taxon>Burkholderiales</taxon>
        <taxon>Burkholderiaceae</taxon>
        <taxon>Pandoraea</taxon>
    </lineage>
</organism>
<keyword evidence="1" id="KW-0812">Transmembrane</keyword>
<dbReference type="Proteomes" id="UP000334380">
    <property type="component" value="Unassembled WGS sequence"/>
</dbReference>
<keyword evidence="3" id="KW-1185">Reference proteome</keyword>
<evidence type="ECO:0000313" key="3">
    <source>
        <dbReference type="Proteomes" id="UP000334380"/>
    </source>
</evidence>
<sequence length="30" mass="3158">MTSRTTVTAGIAVGYVLLAVGICGRFAGWW</sequence>
<dbReference type="EMBL" id="CABPRU010000005">
    <property type="protein sequence ID" value="VVE07159.1"/>
    <property type="molecule type" value="Genomic_DNA"/>
</dbReference>
<protein>
    <submittedName>
        <fullName evidence="2">Uncharacterized protein</fullName>
    </submittedName>
</protein>
<feature type="transmembrane region" description="Helical" evidence="1">
    <location>
        <begin position="7"/>
        <end position="27"/>
    </location>
</feature>
<proteinExistence type="predicted"/>
<accession>A0A5E4V6Z8</accession>
<reference evidence="2 3" key="1">
    <citation type="submission" date="2019-08" db="EMBL/GenBank/DDBJ databases">
        <authorList>
            <person name="Peeters C."/>
        </authorList>
    </citation>
    <scope>NUCLEOTIDE SEQUENCE [LARGE SCALE GENOMIC DNA]</scope>
    <source>
        <strain evidence="2 3">LMG 31013</strain>
    </source>
</reference>
<gene>
    <name evidence="2" type="ORF">PTE31013_02449</name>
</gene>
<dbReference type="AlphaFoldDB" id="A0A5E4V6Z8"/>
<keyword evidence="1" id="KW-0472">Membrane</keyword>
<evidence type="ECO:0000256" key="1">
    <source>
        <dbReference type="SAM" id="Phobius"/>
    </source>
</evidence>
<evidence type="ECO:0000313" key="2">
    <source>
        <dbReference type="EMBL" id="VVE07159.1"/>
    </source>
</evidence>
<name>A0A5E4V6Z8_9BURK</name>